<keyword evidence="1" id="KW-0472">Membrane</keyword>
<feature type="transmembrane region" description="Helical" evidence="1">
    <location>
        <begin position="36"/>
        <end position="55"/>
    </location>
</feature>
<evidence type="ECO:0000259" key="2">
    <source>
        <dbReference type="Pfam" id="PF22827"/>
    </source>
</evidence>
<organism evidence="3 4">
    <name type="scientific">Olleya aquimaris</name>
    <dbReference type="NCBI Taxonomy" id="639310"/>
    <lineage>
        <taxon>Bacteria</taxon>
        <taxon>Pseudomonadati</taxon>
        <taxon>Bacteroidota</taxon>
        <taxon>Flavobacteriia</taxon>
        <taxon>Flavobacteriales</taxon>
        <taxon>Flavobacteriaceae</taxon>
    </lineage>
</organism>
<dbReference type="Proteomes" id="UP000248703">
    <property type="component" value="Unassembled WGS sequence"/>
</dbReference>
<dbReference type="AlphaFoldDB" id="A0A327RQK2"/>
<gene>
    <name evidence="3" type="ORF">LY08_00132</name>
</gene>
<dbReference type="Pfam" id="PF22827">
    <property type="entry name" value="GldL_N"/>
    <property type="match status" value="2"/>
</dbReference>
<proteinExistence type="predicted"/>
<feature type="transmembrane region" description="Helical" evidence="1">
    <location>
        <begin position="91"/>
        <end position="112"/>
    </location>
</feature>
<evidence type="ECO:0000313" key="4">
    <source>
        <dbReference type="Proteomes" id="UP000248703"/>
    </source>
</evidence>
<comment type="caution">
    <text evidence="3">The sequence shown here is derived from an EMBL/GenBank/DDBJ whole genome shotgun (WGS) entry which is preliminary data.</text>
</comment>
<feature type="transmembrane region" description="Helical" evidence="1">
    <location>
        <begin position="124"/>
        <end position="143"/>
    </location>
</feature>
<keyword evidence="1" id="KW-1133">Transmembrane helix</keyword>
<accession>A0A327RQK2</accession>
<dbReference type="RefSeq" id="WP_111658502.1">
    <property type="nucleotide sequence ID" value="NZ_QLLO01000001.1"/>
</dbReference>
<feature type="domain" description="Gliding motility protein GldL-like N-terminal" evidence="2">
    <location>
        <begin position="136"/>
        <end position="167"/>
    </location>
</feature>
<reference evidence="3 4" key="1">
    <citation type="submission" date="2018-06" db="EMBL/GenBank/DDBJ databases">
        <title>Genomic Encyclopedia of Archaeal and Bacterial Type Strains, Phase II (KMG-II): from individual species to whole genera.</title>
        <authorList>
            <person name="Goeker M."/>
        </authorList>
    </citation>
    <scope>NUCLEOTIDE SEQUENCE [LARGE SCALE GENOMIC DNA]</scope>
    <source>
        <strain evidence="3 4">DSM 24464</strain>
    </source>
</reference>
<name>A0A327RQK2_9FLAO</name>
<protein>
    <recommendedName>
        <fullName evidence="2">Gliding motility protein GldL-like N-terminal domain-containing protein</fullName>
    </recommendedName>
</protein>
<feature type="transmembrane region" description="Helical" evidence="1">
    <location>
        <begin position="12"/>
        <end position="30"/>
    </location>
</feature>
<feature type="domain" description="Gliding motility protein GldL-like N-terminal" evidence="2">
    <location>
        <begin position="18"/>
        <end position="64"/>
    </location>
</feature>
<evidence type="ECO:0000256" key="1">
    <source>
        <dbReference type="SAM" id="Phobius"/>
    </source>
</evidence>
<dbReference type="EMBL" id="QLLO01000001">
    <property type="protein sequence ID" value="RAJ17863.1"/>
    <property type="molecule type" value="Genomic_DNA"/>
</dbReference>
<dbReference type="OrthoDB" id="1134798at2"/>
<dbReference type="InterPro" id="IPR055087">
    <property type="entry name" value="GldL-like_N"/>
</dbReference>
<keyword evidence="4" id="KW-1185">Reference proteome</keyword>
<keyword evidence="1" id="KW-0812">Transmembrane</keyword>
<sequence>MDNSQSKKLSLLLRICVSVLLIGALFKIRHWPYSNVLISSAIVGILIFYPVRFFLKPQKHSMDYVKLAMVLLWCLIYGTKIFHLYLPPLVFNILLALLFGWWFINQGTAYITDRKFKVSTGLQYMYYVLAVFSIGCVVLGTIFKIQHWPYGSFLFTIGVIGTAILVIIDYFVRE</sequence>
<evidence type="ECO:0000313" key="3">
    <source>
        <dbReference type="EMBL" id="RAJ17863.1"/>
    </source>
</evidence>
<feature type="transmembrane region" description="Helical" evidence="1">
    <location>
        <begin position="149"/>
        <end position="172"/>
    </location>
</feature>